<evidence type="ECO:0000313" key="2">
    <source>
        <dbReference type="Proteomes" id="UP000824120"/>
    </source>
</evidence>
<keyword evidence="2" id="KW-1185">Reference proteome</keyword>
<dbReference type="Proteomes" id="UP000824120">
    <property type="component" value="Chromosome 1"/>
</dbReference>
<evidence type="ECO:0000313" key="1">
    <source>
        <dbReference type="EMBL" id="KAG5630378.1"/>
    </source>
</evidence>
<protein>
    <submittedName>
        <fullName evidence="1">Uncharacterized protein</fullName>
    </submittedName>
</protein>
<sequence>MLPQKLWEQKSFYAGRRIAPALRAAPPTVPAPPVKGLGKVKTVVVEKEVQTGKTKGLHVENALVLSSGGKKCGCPLKILSLQELCQNEPRTQILNVFS</sequence>
<proteinExistence type="predicted"/>
<dbReference type="AlphaFoldDB" id="A0A9J6B1D0"/>
<dbReference type="EMBL" id="JACXVP010000001">
    <property type="protein sequence ID" value="KAG5630378.1"/>
    <property type="molecule type" value="Genomic_DNA"/>
</dbReference>
<name>A0A9J6B1D0_SOLCO</name>
<organism evidence="1 2">
    <name type="scientific">Solanum commersonii</name>
    <name type="common">Commerson's wild potato</name>
    <name type="synonym">Commerson's nightshade</name>
    <dbReference type="NCBI Taxonomy" id="4109"/>
    <lineage>
        <taxon>Eukaryota</taxon>
        <taxon>Viridiplantae</taxon>
        <taxon>Streptophyta</taxon>
        <taxon>Embryophyta</taxon>
        <taxon>Tracheophyta</taxon>
        <taxon>Spermatophyta</taxon>
        <taxon>Magnoliopsida</taxon>
        <taxon>eudicotyledons</taxon>
        <taxon>Gunneridae</taxon>
        <taxon>Pentapetalae</taxon>
        <taxon>asterids</taxon>
        <taxon>lamiids</taxon>
        <taxon>Solanales</taxon>
        <taxon>Solanaceae</taxon>
        <taxon>Solanoideae</taxon>
        <taxon>Solaneae</taxon>
        <taxon>Solanum</taxon>
    </lineage>
</organism>
<comment type="caution">
    <text evidence="1">The sequence shown here is derived from an EMBL/GenBank/DDBJ whole genome shotgun (WGS) entry which is preliminary data.</text>
</comment>
<reference evidence="1 2" key="1">
    <citation type="submission" date="2020-09" db="EMBL/GenBank/DDBJ databases">
        <title>De no assembly of potato wild relative species, Solanum commersonii.</title>
        <authorList>
            <person name="Cho K."/>
        </authorList>
    </citation>
    <scope>NUCLEOTIDE SEQUENCE [LARGE SCALE GENOMIC DNA]</scope>
    <source>
        <strain evidence="1">LZ3.2</strain>
        <tissue evidence="1">Leaf</tissue>
    </source>
</reference>
<gene>
    <name evidence="1" type="ORF">H5410_002095</name>
</gene>
<accession>A0A9J6B1D0</accession>